<evidence type="ECO:0000313" key="1">
    <source>
        <dbReference type="EMBL" id="CAJ0599153.1"/>
    </source>
</evidence>
<reference evidence="1" key="1">
    <citation type="submission" date="2023-07" db="EMBL/GenBank/DDBJ databases">
        <authorList>
            <consortium name="CYATHOMIX"/>
        </authorList>
    </citation>
    <scope>NUCLEOTIDE SEQUENCE</scope>
    <source>
        <strain evidence="1">N/A</strain>
    </source>
</reference>
<evidence type="ECO:0000313" key="2">
    <source>
        <dbReference type="Proteomes" id="UP001176961"/>
    </source>
</evidence>
<protein>
    <submittedName>
        <fullName evidence="1">Uncharacterized protein</fullName>
    </submittedName>
</protein>
<organism evidence="1 2">
    <name type="scientific">Cylicocyclus nassatus</name>
    <name type="common">Nematode worm</name>
    <dbReference type="NCBI Taxonomy" id="53992"/>
    <lineage>
        <taxon>Eukaryota</taxon>
        <taxon>Metazoa</taxon>
        <taxon>Ecdysozoa</taxon>
        <taxon>Nematoda</taxon>
        <taxon>Chromadorea</taxon>
        <taxon>Rhabditida</taxon>
        <taxon>Rhabditina</taxon>
        <taxon>Rhabditomorpha</taxon>
        <taxon>Strongyloidea</taxon>
        <taxon>Strongylidae</taxon>
        <taxon>Cylicocyclus</taxon>
    </lineage>
</organism>
<dbReference type="Proteomes" id="UP001176961">
    <property type="component" value="Unassembled WGS sequence"/>
</dbReference>
<keyword evidence="2" id="KW-1185">Reference proteome</keyword>
<comment type="caution">
    <text evidence="1">The sequence shown here is derived from an EMBL/GenBank/DDBJ whole genome shotgun (WGS) entry which is preliminary data.</text>
</comment>
<dbReference type="EMBL" id="CATQJL010000223">
    <property type="protein sequence ID" value="CAJ0599153.1"/>
    <property type="molecule type" value="Genomic_DNA"/>
</dbReference>
<accession>A0AA36GW30</accession>
<dbReference type="AlphaFoldDB" id="A0AA36GW30"/>
<sequence>MEERRRQCEESIQNKVLSEYIRIINISIGDRKEFNLMCDDFIARVGYDKEKNLDPQPLSWPRYPSTKR</sequence>
<name>A0AA36GW30_CYLNA</name>
<proteinExistence type="predicted"/>
<gene>
    <name evidence="1" type="ORF">CYNAS_LOCUS11136</name>
</gene>